<dbReference type="GeneID" id="80398026"/>
<keyword evidence="3" id="KW-0946">Virion</keyword>
<dbReference type="RefSeq" id="YP_010769106.1">
    <property type="nucleotide sequence ID" value="NC_073879.1"/>
</dbReference>
<dbReference type="Gene3D" id="3.30.380.10">
    <property type="entry name" value="MS2 Viral Coat Protein"/>
    <property type="match status" value="1"/>
</dbReference>
<evidence type="ECO:0000256" key="1">
    <source>
        <dbReference type="ARBA" id="ARBA00004328"/>
    </source>
</evidence>
<accession>A0A8S5L5V5</accession>
<protein>
    <submittedName>
        <fullName evidence="4">Coat protein</fullName>
    </submittedName>
</protein>
<evidence type="ECO:0000256" key="3">
    <source>
        <dbReference type="ARBA" id="ARBA00022844"/>
    </source>
</evidence>
<sequence>MPQTANMTIYDGTGVDKTFKPVSNRQLSDVESILVARGPGAVAAQAATASFRTRLAKDSSGVNRLVFSMAVPHVDSVDGSPVVTRTSRVELTFLLPGQATDAERAYLLACLKGVLNTGNFGDWYTELSHFL</sequence>
<dbReference type="KEGG" id="vg:80398026"/>
<name>A0A8S5L5V5_9VIRU</name>
<reference evidence="4" key="1">
    <citation type="submission" date="2020-09" db="EMBL/GenBank/DDBJ databases">
        <title>Leviviricetes taxonomy.</title>
        <authorList>
            <person name="Stockdale S.R."/>
            <person name="Callanan J."/>
            <person name="Adriaenssens E.M."/>
            <person name="Kuhn J.H."/>
            <person name="Rumnieks J."/>
            <person name="Shkoporov A."/>
            <person name="Draper L.A."/>
            <person name="Ross P."/>
            <person name="Hill C."/>
        </authorList>
    </citation>
    <scope>NUCLEOTIDE SEQUENCE</scope>
</reference>
<dbReference type="EMBL" id="BK014186">
    <property type="protein sequence ID" value="DAD52722.1"/>
    <property type="molecule type" value="Genomic_RNA"/>
</dbReference>
<evidence type="ECO:0000256" key="2">
    <source>
        <dbReference type="ARBA" id="ARBA00022561"/>
    </source>
</evidence>
<keyword evidence="2 4" id="KW-0167">Capsid protein</keyword>
<evidence type="ECO:0000313" key="4">
    <source>
        <dbReference type="EMBL" id="DAD52722.1"/>
    </source>
</evidence>
<dbReference type="InterPro" id="IPR015954">
    <property type="entry name" value="Phage_RNA-type_capsid"/>
</dbReference>
<dbReference type="SUPFAM" id="SSF55405">
    <property type="entry name" value="RNA bacteriophage capsid protein"/>
    <property type="match status" value="1"/>
</dbReference>
<comment type="subcellular location">
    <subcellularLocation>
        <location evidence="1">Virion</location>
    </subcellularLocation>
</comment>
<gene>
    <name evidence="4" type="primary">SRR7976310_11_2</name>
</gene>
<organism evidence="4 5">
    <name type="scientific">ssRNA phage SRR7976310_11</name>
    <dbReference type="NCBI Taxonomy" id="2786673"/>
    <lineage>
        <taxon>Viruses</taxon>
        <taxon>Riboviria</taxon>
        <taxon>Orthornavirae</taxon>
        <taxon>Lenarviricota</taxon>
        <taxon>Leviviricetes</taxon>
        <taxon>Norzivirales</taxon>
        <taxon>Fiersviridae</taxon>
        <taxon>Bohnovirus</taxon>
        <taxon>Bohnovirus asienecus</taxon>
    </lineage>
</organism>
<dbReference type="GO" id="GO:0019028">
    <property type="term" value="C:viral capsid"/>
    <property type="evidence" value="ECO:0007669"/>
    <property type="project" value="UniProtKB-KW"/>
</dbReference>
<proteinExistence type="predicted"/>
<evidence type="ECO:0000313" key="5">
    <source>
        <dbReference type="Proteomes" id="UP000683169"/>
    </source>
</evidence>
<dbReference type="Proteomes" id="UP000683169">
    <property type="component" value="Segment"/>
</dbReference>
<keyword evidence="5" id="KW-1185">Reference proteome</keyword>